<evidence type="ECO:0000256" key="1">
    <source>
        <dbReference type="ARBA" id="ARBA00004123"/>
    </source>
</evidence>
<dbReference type="InterPro" id="IPR012337">
    <property type="entry name" value="RNaseH-like_sf"/>
</dbReference>
<dbReference type="AlphaFoldDB" id="A0A0G4KWV9"/>
<evidence type="ECO:0000256" key="3">
    <source>
        <dbReference type="ARBA" id="ARBA00022722"/>
    </source>
</evidence>
<dbReference type="InterPro" id="IPR036397">
    <property type="entry name" value="RNaseH_sf"/>
</dbReference>
<dbReference type="SUPFAM" id="SSF53098">
    <property type="entry name" value="Ribonuclease H-like"/>
    <property type="match status" value="1"/>
</dbReference>
<sequence length="732" mass="79625">MGKNRKQKAERLQLEAQAAAQAATAALGPGGIADSIAQLQAAAAAAEAEAEASSKLQGTNLARESSGSDQSASSGASLKRAAPHDDNDGDQDGGGWQKVERSNKKLKKVPKEGSSSYPSIAFASSAKLFSKINVSQLRDLCLYIFADGADGPAPTWIAVQHRPQFRKVVVLMIPGLEEAMFTGKVDFGTYNSASTKDEERTITTPDDFYPRLLKSDYLPPVLQPWLDMFPHLWPVRAPGDDKHMKLHSPMGTFLTAPLAKTKDKGVKPAKEPNGWKNERTRITEFLASVDELEGNGHLIHPALIDDEARRAAFKAPDGWVVTRVDKLEDADVPEAEVEQGSVTAGRECLALDCEMCMTGESEYSLTRISVISWSGEVVMDELVKPDKPITNYVTQFSGITEAMLAPVTTTLRDIQNKLLDLITPRTILIGHSLESDLKALHLSHPFIVDTSLIFPHPRGPPLKSSLKWLTQKYLNREIQRGGANGHNPVEDARACLDLTRQKCEKGKLWGSSDAQGENLFRRLARAGTSYKAQGGDAAQGGVVSGKTSAAVDWGDPSKGPGAGATHQIGCRSDEEVTEGVIRAVQGDPDGAEIRGGGVDFVWARMRELEAHQGWWNRNRGENGGTGPPDVEPEAAPGDGRPPLERCLARLTERLGRIHAALPKCTAFMIYSGSGDPREMARMQAVHAQWRKEYNTPGKKWDQLSVKWTDAEDQALKKAVRRAREGLGFISVK</sequence>
<feature type="region of interest" description="Disordered" evidence="7">
    <location>
        <begin position="615"/>
        <end position="641"/>
    </location>
</feature>
<name>A0A0G4KWV9_VERLO</name>
<dbReference type="InterPro" id="IPR034922">
    <property type="entry name" value="REX1-like_exo"/>
</dbReference>
<evidence type="ECO:0000256" key="5">
    <source>
        <dbReference type="ARBA" id="ARBA00022839"/>
    </source>
</evidence>
<feature type="compositionally biased region" description="Low complexity" evidence="7">
    <location>
        <begin position="65"/>
        <end position="77"/>
    </location>
</feature>
<keyword evidence="3" id="KW-0540">Nuclease</keyword>
<dbReference type="PANTHER" id="PTHR12801:SF115">
    <property type="entry name" value="FI18136P1-RELATED"/>
    <property type="match status" value="1"/>
</dbReference>
<dbReference type="Pfam" id="PF00929">
    <property type="entry name" value="RNase_T"/>
    <property type="match status" value="1"/>
</dbReference>
<feature type="compositionally biased region" description="Polar residues" evidence="7">
    <location>
        <begin position="54"/>
        <end position="63"/>
    </location>
</feature>
<gene>
    <name evidence="9" type="ORF">BN1723_010283</name>
</gene>
<evidence type="ECO:0000313" key="10">
    <source>
        <dbReference type="Proteomes" id="UP000045706"/>
    </source>
</evidence>
<dbReference type="Gene3D" id="3.30.420.10">
    <property type="entry name" value="Ribonuclease H-like superfamily/Ribonuclease H"/>
    <property type="match status" value="1"/>
</dbReference>
<keyword evidence="4" id="KW-0378">Hydrolase</keyword>
<dbReference type="FunFam" id="3.30.420.10:FF:000019">
    <property type="entry name" value="RNA exonuclease NEF-sp"/>
    <property type="match status" value="1"/>
</dbReference>
<comment type="subcellular location">
    <subcellularLocation>
        <location evidence="1">Nucleus</location>
    </subcellularLocation>
</comment>
<evidence type="ECO:0000259" key="8">
    <source>
        <dbReference type="SMART" id="SM00479"/>
    </source>
</evidence>
<evidence type="ECO:0000256" key="2">
    <source>
        <dbReference type="ARBA" id="ARBA00006357"/>
    </source>
</evidence>
<dbReference type="GO" id="GO:0005634">
    <property type="term" value="C:nucleus"/>
    <property type="evidence" value="ECO:0007669"/>
    <property type="project" value="UniProtKB-SubCell"/>
</dbReference>
<dbReference type="SMART" id="SM00479">
    <property type="entry name" value="EXOIII"/>
    <property type="match status" value="1"/>
</dbReference>
<evidence type="ECO:0000256" key="7">
    <source>
        <dbReference type="SAM" id="MobiDB-lite"/>
    </source>
</evidence>
<protein>
    <recommendedName>
        <fullName evidence="8">Exonuclease domain-containing protein</fullName>
    </recommendedName>
</protein>
<dbReference type="EMBL" id="CVQI01004780">
    <property type="protein sequence ID" value="CRK14191.1"/>
    <property type="molecule type" value="Genomic_DNA"/>
</dbReference>
<comment type="similarity">
    <text evidence="2">Belongs to the REXO1/REXO3 family.</text>
</comment>
<organism evidence="9 10">
    <name type="scientific">Verticillium longisporum</name>
    <name type="common">Verticillium dahliae var. longisporum</name>
    <dbReference type="NCBI Taxonomy" id="100787"/>
    <lineage>
        <taxon>Eukaryota</taxon>
        <taxon>Fungi</taxon>
        <taxon>Dikarya</taxon>
        <taxon>Ascomycota</taxon>
        <taxon>Pezizomycotina</taxon>
        <taxon>Sordariomycetes</taxon>
        <taxon>Hypocreomycetidae</taxon>
        <taxon>Glomerellales</taxon>
        <taxon>Plectosphaerellaceae</taxon>
        <taxon>Verticillium</taxon>
    </lineage>
</organism>
<dbReference type="InterPro" id="IPR047021">
    <property type="entry name" value="REXO1/3/4-like"/>
</dbReference>
<evidence type="ECO:0000313" key="9">
    <source>
        <dbReference type="EMBL" id="CRK14191.1"/>
    </source>
</evidence>
<feature type="region of interest" description="Disordered" evidence="7">
    <location>
        <begin position="547"/>
        <end position="567"/>
    </location>
</feature>
<dbReference type="GO" id="GO:0004527">
    <property type="term" value="F:exonuclease activity"/>
    <property type="evidence" value="ECO:0007669"/>
    <property type="project" value="UniProtKB-KW"/>
</dbReference>
<reference evidence="10" key="1">
    <citation type="submission" date="2015-05" db="EMBL/GenBank/DDBJ databases">
        <authorList>
            <person name="Fogelqvist Johan"/>
        </authorList>
    </citation>
    <scope>NUCLEOTIDE SEQUENCE [LARGE SCALE GENOMIC DNA]</scope>
</reference>
<keyword evidence="6" id="KW-0539">Nucleus</keyword>
<dbReference type="CDD" id="cd06145">
    <property type="entry name" value="REX1_like"/>
    <property type="match status" value="1"/>
</dbReference>
<feature type="non-terminal residue" evidence="9">
    <location>
        <position position="732"/>
    </location>
</feature>
<evidence type="ECO:0000256" key="4">
    <source>
        <dbReference type="ARBA" id="ARBA00022801"/>
    </source>
</evidence>
<feature type="region of interest" description="Disordered" evidence="7">
    <location>
        <begin position="43"/>
        <end position="116"/>
    </location>
</feature>
<proteinExistence type="inferred from homology"/>
<accession>A0A0G4KWV9</accession>
<keyword evidence="5" id="KW-0269">Exonuclease</keyword>
<evidence type="ECO:0000256" key="6">
    <source>
        <dbReference type="ARBA" id="ARBA00023242"/>
    </source>
</evidence>
<feature type="domain" description="Exonuclease" evidence="8">
    <location>
        <begin position="347"/>
        <end position="508"/>
    </location>
</feature>
<dbReference type="GO" id="GO:0003676">
    <property type="term" value="F:nucleic acid binding"/>
    <property type="evidence" value="ECO:0007669"/>
    <property type="project" value="InterPro"/>
</dbReference>
<dbReference type="Proteomes" id="UP000045706">
    <property type="component" value="Unassembled WGS sequence"/>
</dbReference>
<dbReference type="InterPro" id="IPR013520">
    <property type="entry name" value="Ribonucl_H"/>
</dbReference>
<dbReference type="PANTHER" id="PTHR12801">
    <property type="entry name" value="RNA EXONUCLEASE REXO1 / RECO3 FAMILY MEMBER-RELATED"/>
    <property type="match status" value="1"/>
</dbReference>